<evidence type="ECO:0000313" key="2">
    <source>
        <dbReference type="WBParaSite" id="nRc.2.0.1.t23175-RA"/>
    </source>
</evidence>
<reference evidence="2" key="1">
    <citation type="submission" date="2022-11" db="UniProtKB">
        <authorList>
            <consortium name="WormBaseParasite"/>
        </authorList>
    </citation>
    <scope>IDENTIFICATION</scope>
</reference>
<dbReference type="AlphaFoldDB" id="A0A915JBL2"/>
<dbReference type="WBParaSite" id="nRc.2.0.1.t23175-RA">
    <property type="protein sequence ID" value="nRc.2.0.1.t23175-RA"/>
    <property type="gene ID" value="nRc.2.0.1.g23175"/>
</dbReference>
<name>A0A915JBL2_ROMCU</name>
<keyword evidence="1" id="KW-1185">Reference proteome</keyword>
<sequence length="78" mass="9051">MTMINSGAATLVLILMLISTINRFPRFRPLLFAQRAADVTHEHNDDYLEFMSTIPKEQRFFTQVLTTQSKIFELGFLL</sequence>
<proteinExistence type="predicted"/>
<evidence type="ECO:0000313" key="1">
    <source>
        <dbReference type="Proteomes" id="UP000887565"/>
    </source>
</evidence>
<protein>
    <submittedName>
        <fullName evidence="2">Uncharacterized protein</fullName>
    </submittedName>
</protein>
<accession>A0A915JBL2</accession>
<organism evidence="1 2">
    <name type="scientific">Romanomermis culicivorax</name>
    <name type="common">Nematode worm</name>
    <dbReference type="NCBI Taxonomy" id="13658"/>
    <lineage>
        <taxon>Eukaryota</taxon>
        <taxon>Metazoa</taxon>
        <taxon>Ecdysozoa</taxon>
        <taxon>Nematoda</taxon>
        <taxon>Enoplea</taxon>
        <taxon>Dorylaimia</taxon>
        <taxon>Mermithida</taxon>
        <taxon>Mermithoidea</taxon>
        <taxon>Mermithidae</taxon>
        <taxon>Romanomermis</taxon>
    </lineage>
</organism>
<dbReference type="Proteomes" id="UP000887565">
    <property type="component" value="Unplaced"/>
</dbReference>